<dbReference type="EMBL" id="PVNL01000124">
    <property type="protein sequence ID" value="PRP98604.1"/>
    <property type="molecule type" value="Genomic_DNA"/>
</dbReference>
<organism evidence="1 2">
    <name type="scientific">Enhygromyxa salina</name>
    <dbReference type="NCBI Taxonomy" id="215803"/>
    <lineage>
        <taxon>Bacteria</taxon>
        <taxon>Pseudomonadati</taxon>
        <taxon>Myxococcota</taxon>
        <taxon>Polyangia</taxon>
        <taxon>Nannocystales</taxon>
        <taxon>Nannocystaceae</taxon>
        <taxon>Enhygromyxa</taxon>
    </lineage>
</organism>
<comment type="caution">
    <text evidence="1">The sequence shown here is derived from an EMBL/GenBank/DDBJ whole genome shotgun (WGS) entry which is preliminary data.</text>
</comment>
<gene>
    <name evidence="1" type="ORF">ENSA7_65470</name>
</gene>
<dbReference type="Proteomes" id="UP000238823">
    <property type="component" value="Unassembled WGS sequence"/>
</dbReference>
<accession>A0A2S9Y0H5</accession>
<sequence>MEVVSWSIGRLGGCAKLPGVSGPRAVDFRPTSEDIAALPVDPLRLLVSACIAGVACANDGDSRTQPGTLVELLSLATVEVTRYCPEHEAFGSPRELCDIVGGDGFDVLDGLARVLTASGVDWTAGLVDSAARMVELARRSRVDVAILMDTSAACGSQVIYDGDRSLGRRVPGQGVCAAALARAGVWIISHRDFRSLEVLRSRVDPSHEPDPDALDYPETEWYRRLFPSR</sequence>
<dbReference type="InterPro" id="IPR007553">
    <property type="entry name" value="2-thiour_desulf"/>
</dbReference>
<reference evidence="1 2" key="1">
    <citation type="submission" date="2018-03" db="EMBL/GenBank/DDBJ databases">
        <title>Draft Genome Sequences of the Obligatory Marine Myxobacteria Enhygromyxa salina SWB007.</title>
        <authorList>
            <person name="Poehlein A."/>
            <person name="Moghaddam J.A."/>
            <person name="Harms H."/>
            <person name="Alanjari M."/>
            <person name="Koenig G.M."/>
            <person name="Daniel R."/>
            <person name="Schaeberle T.F."/>
        </authorList>
    </citation>
    <scope>NUCLEOTIDE SEQUENCE [LARGE SCALE GENOMIC DNA]</scope>
    <source>
        <strain evidence="1 2">SWB007</strain>
    </source>
</reference>
<proteinExistence type="predicted"/>
<dbReference type="Pfam" id="PF04463">
    <property type="entry name" value="2-thiour_desulf"/>
    <property type="match status" value="1"/>
</dbReference>
<evidence type="ECO:0000313" key="2">
    <source>
        <dbReference type="Proteomes" id="UP000238823"/>
    </source>
</evidence>
<evidence type="ECO:0000313" key="1">
    <source>
        <dbReference type="EMBL" id="PRP98604.1"/>
    </source>
</evidence>
<dbReference type="PANTHER" id="PTHR30087">
    <property type="entry name" value="INNER MEMBRANE PROTEIN"/>
    <property type="match status" value="1"/>
</dbReference>
<dbReference type="PANTHER" id="PTHR30087:SF1">
    <property type="entry name" value="HYPOTHETICAL CYTOSOLIC PROTEIN"/>
    <property type="match status" value="1"/>
</dbReference>
<protein>
    <submittedName>
        <fullName evidence="1">Uncharacterized protein</fullName>
    </submittedName>
</protein>
<dbReference type="AlphaFoldDB" id="A0A2S9Y0H5"/>
<name>A0A2S9Y0H5_9BACT</name>